<feature type="region of interest" description="Disordered" evidence="1">
    <location>
        <begin position="1"/>
        <end position="20"/>
    </location>
</feature>
<sequence length="87" mass="9489">MPEENGEPGQQLHQPPDYAAPTYLLLRQQVMGDTGITEEDTVALLGRVMQQVQLQQDPCNEGKDDQDRPPALGPGQPLAPPASDKKK</sequence>
<name>A0A9P5WWE8_9AGAR</name>
<dbReference type="AlphaFoldDB" id="A0A9P5WWE8"/>
<comment type="caution">
    <text evidence="2">The sequence shown here is derived from an EMBL/GenBank/DDBJ whole genome shotgun (WGS) entry which is preliminary data.</text>
</comment>
<gene>
    <name evidence="2" type="ORF">P691DRAFT_769881</name>
</gene>
<protein>
    <submittedName>
        <fullName evidence="2">Uncharacterized protein</fullName>
    </submittedName>
</protein>
<keyword evidence="3" id="KW-1185">Reference proteome</keyword>
<evidence type="ECO:0000313" key="2">
    <source>
        <dbReference type="EMBL" id="KAF9439410.1"/>
    </source>
</evidence>
<feature type="region of interest" description="Disordered" evidence="1">
    <location>
        <begin position="54"/>
        <end position="87"/>
    </location>
</feature>
<organism evidence="2 3">
    <name type="scientific">Macrolepiota fuliginosa MF-IS2</name>
    <dbReference type="NCBI Taxonomy" id="1400762"/>
    <lineage>
        <taxon>Eukaryota</taxon>
        <taxon>Fungi</taxon>
        <taxon>Dikarya</taxon>
        <taxon>Basidiomycota</taxon>
        <taxon>Agaricomycotina</taxon>
        <taxon>Agaricomycetes</taxon>
        <taxon>Agaricomycetidae</taxon>
        <taxon>Agaricales</taxon>
        <taxon>Agaricineae</taxon>
        <taxon>Agaricaceae</taxon>
        <taxon>Macrolepiota</taxon>
    </lineage>
</organism>
<feature type="non-terminal residue" evidence="2">
    <location>
        <position position="87"/>
    </location>
</feature>
<accession>A0A9P5WWE8</accession>
<reference evidence="2" key="1">
    <citation type="submission" date="2020-11" db="EMBL/GenBank/DDBJ databases">
        <authorList>
            <consortium name="DOE Joint Genome Institute"/>
            <person name="Ahrendt S."/>
            <person name="Riley R."/>
            <person name="Andreopoulos W."/>
            <person name="Labutti K."/>
            <person name="Pangilinan J."/>
            <person name="Ruiz-Duenas F.J."/>
            <person name="Barrasa J.M."/>
            <person name="Sanchez-Garcia M."/>
            <person name="Camarero S."/>
            <person name="Miyauchi S."/>
            <person name="Serrano A."/>
            <person name="Linde D."/>
            <person name="Babiker R."/>
            <person name="Drula E."/>
            <person name="Ayuso-Fernandez I."/>
            <person name="Pacheco R."/>
            <person name="Padilla G."/>
            <person name="Ferreira P."/>
            <person name="Barriuso J."/>
            <person name="Kellner H."/>
            <person name="Castanera R."/>
            <person name="Alfaro M."/>
            <person name="Ramirez L."/>
            <person name="Pisabarro A.G."/>
            <person name="Kuo A."/>
            <person name="Tritt A."/>
            <person name="Lipzen A."/>
            <person name="He G."/>
            <person name="Yan M."/>
            <person name="Ng V."/>
            <person name="Cullen D."/>
            <person name="Martin F."/>
            <person name="Rosso M.-N."/>
            <person name="Henrissat B."/>
            <person name="Hibbett D."/>
            <person name="Martinez A.T."/>
            <person name="Grigoriev I.V."/>
        </authorList>
    </citation>
    <scope>NUCLEOTIDE SEQUENCE</scope>
    <source>
        <strain evidence="2">MF-IS2</strain>
    </source>
</reference>
<evidence type="ECO:0000256" key="1">
    <source>
        <dbReference type="SAM" id="MobiDB-lite"/>
    </source>
</evidence>
<evidence type="ECO:0000313" key="3">
    <source>
        <dbReference type="Proteomes" id="UP000807342"/>
    </source>
</evidence>
<dbReference type="Proteomes" id="UP000807342">
    <property type="component" value="Unassembled WGS sequence"/>
</dbReference>
<proteinExistence type="predicted"/>
<dbReference type="EMBL" id="MU154410">
    <property type="protein sequence ID" value="KAF9439410.1"/>
    <property type="molecule type" value="Genomic_DNA"/>
</dbReference>